<dbReference type="SMART" id="SM00020">
    <property type="entry name" value="Tryp_SPc"/>
    <property type="match status" value="1"/>
</dbReference>
<comment type="subcellular location">
    <subcellularLocation>
        <location evidence="1">Secreted</location>
        <location evidence="1">Extracellular space</location>
    </subcellularLocation>
</comment>
<evidence type="ECO:0000256" key="5">
    <source>
        <dbReference type="ARBA" id="ARBA00022729"/>
    </source>
</evidence>
<dbReference type="InterPro" id="IPR001254">
    <property type="entry name" value="Trypsin_dom"/>
</dbReference>
<evidence type="ECO:0000256" key="7">
    <source>
        <dbReference type="ARBA" id="ARBA00022825"/>
    </source>
</evidence>
<evidence type="ECO:0000256" key="3">
    <source>
        <dbReference type="ARBA" id="ARBA00022525"/>
    </source>
</evidence>
<dbReference type="PROSITE" id="PS00134">
    <property type="entry name" value="TRYPSIN_HIS"/>
    <property type="match status" value="1"/>
</dbReference>
<evidence type="ECO:0000256" key="9">
    <source>
        <dbReference type="ARBA" id="ARBA00023157"/>
    </source>
</evidence>
<keyword evidence="6 11" id="KW-0378">Hydrolase</keyword>
<gene>
    <name evidence="14" type="primary">Dvir\GJ17600</name>
    <name evidence="14" type="ORF">Dvir_GJ17600</name>
</gene>
<dbReference type="GO" id="GO:0004252">
    <property type="term" value="F:serine-type endopeptidase activity"/>
    <property type="evidence" value="ECO:0007669"/>
    <property type="project" value="UniProtKB-EC"/>
</dbReference>
<keyword evidence="12" id="KW-1133">Transmembrane helix</keyword>
<dbReference type="KEGG" id="dvi:6628264"/>
<name>B4LRU7_DROVI</name>
<keyword evidence="4 11" id="KW-0645">Protease</keyword>
<keyword evidence="12" id="KW-0812">Transmembrane</keyword>
<evidence type="ECO:0000259" key="13">
    <source>
        <dbReference type="PROSITE" id="PS50240"/>
    </source>
</evidence>
<feature type="domain" description="Peptidase S1" evidence="13">
    <location>
        <begin position="50"/>
        <end position="275"/>
    </location>
</feature>
<feature type="transmembrane region" description="Helical" evidence="12">
    <location>
        <begin position="6"/>
        <end position="25"/>
    </location>
</feature>
<keyword evidence="7 11" id="KW-0720">Serine protease</keyword>
<keyword evidence="3" id="KW-0964">Secreted</keyword>
<dbReference type="AlphaFoldDB" id="B4LRU7"/>
<sequence length="276" mass="30742">MLLAKFVILLVLQAAVVVVVGVCLIPEPVKRQRSLVDELWSRRPRLDGRIVGGRRINITDAPHQISLQTSAHICGGSLISEQWILTAAHCTEGKTADRLRVRLGSSEFSRHGQLLHVQKIVQHEKFNFTNVDYDFSLLQLREPIEFDDTKKAIKLPEPEQMFADGDPCFVSGWGNTQNLLEPREWLRQVQVPLVNQQLCSDKYKQYGGITERMICAGYMAGGKDACQGDSGGPMVNEAGVLVGVVSWGYGCAKPDYPGVYSRVAQARNWIKEHTGI</sequence>
<dbReference type="InterPro" id="IPR018114">
    <property type="entry name" value="TRYPSIN_HIS"/>
</dbReference>
<dbReference type="eggNOG" id="KOG3627">
    <property type="taxonomic scope" value="Eukaryota"/>
</dbReference>
<dbReference type="CDD" id="cd00190">
    <property type="entry name" value="Tryp_SPc"/>
    <property type="match status" value="1"/>
</dbReference>
<dbReference type="PhylomeDB" id="B4LRU7"/>
<evidence type="ECO:0000256" key="4">
    <source>
        <dbReference type="ARBA" id="ARBA00022670"/>
    </source>
</evidence>
<dbReference type="GO" id="GO:0006508">
    <property type="term" value="P:proteolysis"/>
    <property type="evidence" value="ECO:0007669"/>
    <property type="project" value="UniProtKB-KW"/>
</dbReference>
<dbReference type="InterPro" id="IPR001314">
    <property type="entry name" value="Peptidase_S1A"/>
</dbReference>
<proteinExistence type="inferred from homology"/>
<dbReference type="MEROPS" id="S01.B79"/>
<dbReference type="SMR" id="B4LRU7"/>
<accession>B4LRU7</accession>
<keyword evidence="5" id="KW-0732">Signal</keyword>
<dbReference type="HOGENOM" id="CLU_006842_7_0_1"/>
<evidence type="ECO:0000313" key="15">
    <source>
        <dbReference type="Proteomes" id="UP000008792"/>
    </source>
</evidence>
<dbReference type="Gene3D" id="2.40.10.10">
    <property type="entry name" value="Trypsin-like serine proteases"/>
    <property type="match status" value="1"/>
</dbReference>
<evidence type="ECO:0000256" key="2">
    <source>
        <dbReference type="ARBA" id="ARBA00007664"/>
    </source>
</evidence>
<evidence type="ECO:0000313" key="14">
    <source>
        <dbReference type="EMBL" id="EDW64699.1"/>
    </source>
</evidence>
<keyword evidence="15" id="KW-1185">Reference proteome</keyword>
<evidence type="ECO:0000256" key="6">
    <source>
        <dbReference type="ARBA" id="ARBA00022801"/>
    </source>
</evidence>
<reference evidence="14 15" key="1">
    <citation type="journal article" date="2007" name="Nature">
        <title>Evolution of genes and genomes on the Drosophila phylogeny.</title>
        <authorList>
            <consortium name="Drosophila 12 Genomes Consortium"/>
            <person name="Clark A.G."/>
            <person name="Eisen M.B."/>
            <person name="Smith D.R."/>
            <person name="Bergman C.M."/>
            <person name="Oliver B."/>
            <person name="Markow T.A."/>
            <person name="Kaufman T.C."/>
            <person name="Kellis M."/>
            <person name="Gelbart W."/>
            <person name="Iyer V.N."/>
            <person name="Pollard D.A."/>
            <person name="Sackton T.B."/>
            <person name="Larracuente A.M."/>
            <person name="Singh N.D."/>
            <person name="Abad J.P."/>
            <person name="Abt D.N."/>
            <person name="Adryan B."/>
            <person name="Aguade M."/>
            <person name="Akashi H."/>
            <person name="Anderson W.W."/>
            <person name="Aquadro C.F."/>
            <person name="Ardell D.H."/>
            <person name="Arguello R."/>
            <person name="Artieri C.G."/>
            <person name="Barbash D.A."/>
            <person name="Barker D."/>
            <person name="Barsanti P."/>
            <person name="Batterham P."/>
            <person name="Batzoglou S."/>
            <person name="Begun D."/>
            <person name="Bhutkar A."/>
            <person name="Blanco E."/>
            <person name="Bosak S.A."/>
            <person name="Bradley R.K."/>
            <person name="Brand A.D."/>
            <person name="Brent M.R."/>
            <person name="Brooks A.N."/>
            <person name="Brown R.H."/>
            <person name="Butlin R.K."/>
            <person name="Caggese C."/>
            <person name="Calvi B.R."/>
            <person name="Bernardo de Carvalho A."/>
            <person name="Caspi A."/>
            <person name="Castrezana S."/>
            <person name="Celniker S.E."/>
            <person name="Chang J.L."/>
            <person name="Chapple C."/>
            <person name="Chatterji S."/>
            <person name="Chinwalla A."/>
            <person name="Civetta A."/>
            <person name="Clifton S.W."/>
            <person name="Comeron J.M."/>
            <person name="Costello J.C."/>
            <person name="Coyne J.A."/>
            <person name="Daub J."/>
            <person name="David R.G."/>
            <person name="Delcher A.L."/>
            <person name="Delehaunty K."/>
            <person name="Do C.B."/>
            <person name="Ebling H."/>
            <person name="Edwards K."/>
            <person name="Eickbush T."/>
            <person name="Evans J.D."/>
            <person name="Filipski A."/>
            <person name="Findeiss S."/>
            <person name="Freyhult E."/>
            <person name="Fulton L."/>
            <person name="Fulton R."/>
            <person name="Garcia A.C."/>
            <person name="Gardiner A."/>
            <person name="Garfield D.A."/>
            <person name="Garvin B.E."/>
            <person name="Gibson G."/>
            <person name="Gilbert D."/>
            <person name="Gnerre S."/>
            <person name="Godfrey J."/>
            <person name="Good R."/>
            <person name="Gotea V."/>
            <person name="Gravely B."/>
            <person name="Greenberg A.J."/>
            <person name="Griffiths-Jones S."/>
            <person name="Gross S."/>
            <person name="Guigo R."/>
            <person name="Gustafson E.A."/>
            <person name="Haerty W."/>
            <person name="Hahn M.W."/>
            <person name="Halligan D.L."/>
            <person name="Halpern A.L."/>
            <person name="Halter G.M."/>
            <person name="Han M.V."/>
            <person name="Heger A."/>
            <person name="Hillier L."/>
            <person name="Hinrichs A.S."/>
            <person name="Holmes I."/>
            <person name="Hoskins R.A."/>
            <person name="Hubisz M.J."/>
            <person name="Hultmark D."/>
            <person name="Huntley M.A."/>
            <person name="Jaffe D.B."/>
            <person name="Jagadeeshan S."/>
            <person name="Jeck W.R."/>
            <person name="Johnson J."/>
            <person name="Jones C.D."/>
            <person name="Jordan W.C."/>
            <person name="Karpen G.H."/>
            <person name="Kataoka E."/>
            <person name="Keightley P.D."/>
            <person name="Kheradpour P."/>
            <person name="Kirkness E.F."/>
            <person name="Koerich L.B."/>
            <person name="Kristiansen K."/>
            <person name="Kudrna D."/>
            <person name="Kulathinal R.J."/>
            <person name="Kumar S."/>
            <person name="Kwok R."/>
            <person name="Lander E."/>
            <person name="Langley C.H."/>
            <person name="Lapoint R."/>
            <person name="Lazzaro B.P."/>
            <person name="Lee S.J."/>
            <person name="Levesque L."/>
            <person name="Li R."/>
            <person name="Lin C.F."/>
            <person name="Lin M.F."/>
            <person name="Lindblad-Toh K."/>
            <person name="Llopart A."/>
            <person name="Long M."/>
            <person name="Low L."/>
            <person name="Lozovsky E."/>
            <person name="Lu J."/>
            <person name="Luo M."/>
            <person name="Machado C.A."/>
            <person name="Makalowski W."/>
            <person name="Marzo M."/>
            <person name="Matsuda M."/>
            <person name="Matzkin L."/>
            <person name="McAllister B."/>
            <person name="McBride C.S."/>
            <person name="McKernan B."/>
            <person name="McKernan K."/>
            <person name="Mendez-Lago M."/>
            <person name="Minx P."/>
            <person name="Mollenhauer M.U."/>
            <person name="Montooth K."/>
            <person name="Mount S.M."/>
            <person name="Mu X."/>
            <person name="Myers E."/>
            <person name="Negre B."/>
            <person name="Newfeld S."/>
            <person name="Nielsen R."/>
            <person name="Noor M.A."/>
            <person name="O'Grady P."/>
            <person name="Pachter L."/>
            <person name="Papaceit M."/>
            <person name="Parisi M.J."/>
            <person name="Parisi M."/>
            <person name="Parts L."/>
            <person name="Pedersen J.S."/>
            <person name="Pesole G."/>
            <person name="Phillippy A.M."/>
            <person name="Ponting C.P."/>
            <person name="Pop M."/>
            <person name="Porcelli D."/>
            <person name="Powell J.R."/>
            <person name="Prohaska S."/>
            <person name="Pruitt K."/>
            <person name="Puig M."/>
            <person name="Quesneville H."/>
            <person name="Ram K.R."/>
            <person name="Rand D."/>
            <person name="Rasmussen M.D."/>
            <person name="Reed L.K."/>
            <person name="Reenan R."/>
            <person name="Reily A."/>
            <person name="Remington K.A."/>
            <person name="Rieger T.T."/>
            <person name="Ritchie M.G."/>
            <person name="Robin C."/>
            <person name="Rogers Y.H."/>
            <person name="Rohde C."/>
            <person name="Rozas J."/>
            <person name="Rubenfield M.J."/>
            <person name="Ruiz A."/>
            <person name="Russo S."/>
            <person name="Salzberg S.L."/>
            <person name="Sanchez-Gracia A."/>
            <person name="Saranga D.J."/>
            <person name="Sato H."/>
            <person name="Schaeffer S.W."/>
            <person name="Schatz M.C."/>
            <person name="Schlenke T."/>
            <person name="Schwartz R."/>
            <person name="Segarra C."/>
            <person name="Singh R.S."/>
            <person name="Sirot L."/>
            <person name="Sirota M."/>
            <person name="Sisneros N.B."/>
            <person name="Smith C.D."/>
            <person name="Smith T.F."/>
            <person name="Spieth J."/>
            <person name="Stage D.E."/>
            <person name="Stark A."/>
            <person name="Stephan W."/>
            <person name="Strausberg R.L."/>
            <person name="Strempel S."/>
            <person name="Sturgill D."/>
            <person name="Sutton G."/>
            <person name="Sutton G.G."/>
            <person name="Tao W."/>
            <person name="Teichmann S."/>
            <person name="Tobari Y.N."/>
            <person name="Tomimura Y."/>
            <person name="Tsolas J.M."/>
            <person name="Valente V.L."/>
            <person name="Venter E."/>
            <person name="Venter J.C."/>
            <person name="Vicario S."/>
            <person name="Vieira F.G."/>
            <person name="Vilella A.J."/>
            <person name="Villasante A."/>
            <person name="Walenz B."/>
            <person name="Wang J."/>
            <person name="Wasserman M."/>
            <person name="Watts T."/>
            <person name="Wilson D."/>
            <person name="Wilson R.K."/>
            <person name="Wing R.A."/>
            <person name="Wolfner M.F."/>
            <person name="Wong A."/>
            <person name="Wong G.K."/>
            <person name="Wu C.I."/>
            <person name="Wu G."/>
            <person name="Yamamoto D."/>
            <person name="Yang H.P."/>
            <person name="Yang S.P."/>
            <person name="Yorke J.A."/>
            <person name="Yoshida K."/>
            <person name="Zdobnov E."/>
            <person name="Zhang P."/>
            <person name="Zhang Y."/>
            <person name="Zimin A.V."/>
            <person name="Baldwin J."/>
            <person name="Abdouelleil A."/>
            <person name="Abdulkadir J."/>
            <person name="Abebe A."/>
            <person name="Abera B."/>
            <person name="Abreu J."/>
            <person name="Acer S.C."/>
            <person name="Aftuck L."/>
            <person name="Alexander A."/>
            <person name="An P."/>
            <person name="Anderson E."/>
            <person name="Anderson S."/>
            <person name="Arachi H."/>
            <person name="Azer M."/>
            <person name="Bachantsang P."/>
            <person name="Barry A."/>
            <person name="Bayul T."/>
            <person name="Berlin A."/>
            <person name="Bessette D."/>
            <person name="Bloom T."/>
            <person name="Blye J."/>
            <person name="Boguslavskiy L."/>
            <person name="Bonnet C."/>
            <person name="Boukhgalter B."/>
            <person name="Bourzgui I."/>
            <person name="Brown A."/>
            <person name="Cahill P."/>
            <person name="Channer S."/>
            <person name="Cheshatsang Y."/>
            <person name="Chuda L."/>
            <person name="Citroen M."/>
            <person name="Collymore A."/>
            <person name="Cooke P."/>
            <person name="Costello M."/>
            <person name="D'Aco K."/>
            <person name="Daza R."/>
            <person name="De Haan G."/>
            <person name="DeGray S."/>
            <person name="DeMaso C."/>
            <person name="Dhargay N."/>
            <person name="Dooley K."/>
            <person name="Dooley E."/>
            <person name="Doricent M."/>
            <person name="Dorje P."/>
            <person name="Dorjee K."/>
            <person name="Dupes A."/>
            <person name="Elong R."/>
            <person name="Falk J."/>
            <person name="Farina A."/>
            <person name="Faro S."/>
            <person name="Ferguson D."/>
            <person name="Fisher S."/>
            <person name="Foley C.D."/>
            <person name="Franke A."/>
            <person name="Friedrich D."/>
            <person name="Gadbois L."/>
            <person name="Gearin G."/>
            <person name="Gearin C.R."/>
            <person name="Giannoukos G."/>
            <person name="Goode T."/>
            <person name="Graham J."/>
            <person name="Grandbois E."/>
            <person name="Grewal S."/>
            <person name="Gyaltsen K."/>
            <person name="Hafez N."/>
            <person name="Hagos B."/>
            <person name="Hall J."/>
            <person name="Henson C."/>
            <person name="Hollinger A."/>
            <person name="Honan T."/>
            <person name="Huard M.D."/>
            <person name="Hughes L."/>
            <person name="Hurhula B."/>
            <person name="Husby M.E."/>
            <person name="Kamat A."/>
            <person name="Kanga B."/>
            <person name="Kashin S."/>
            <person name="Khazanovich D."/>
            <person name="Kisner P."/>
            <person name="Lance K."/>
            <person name="Lara M."/>
            <person name="Lee W."/>
            <person name="Lennon N."/>
            <person name="Letendre F."/>
            <person name="LeVine R."/>
            <person name="Lipovsky A."/>
            <person name="Liu X."/>
            <person name="Liu J."/>
            <person name="Liu S."/>
            <person name="Lokyitsang T."/>
            <person name="Lokyitsang Y."/>
            <person name="Lubonja R."/>
            <person name="Lui A."/>
            <person name="MacDonald P."/>
            <person name="Magnisalis V."/>
            <person name="Maru K."/>
            <person name="Matthews C."/>
            <person name="McCusker W."/>
            <person name="McDonough S."/>
            <person name="Mehta T."/>
            <person name="Meldrim J."/>
            <person name="Meneus L."/>
            <person name="Mihai O."/>
            <person name="Mihalev A."/>
            <person name="Mihova T."/>
            <person name="Mittelman R."/>
            <person name="Mlenga V."/>
            <person name="Montmayeur A."/>
            <person name="Mulrain L."/>
            <person name="Navidi A."/>
            <person name="Naylor J."/>
            <person name="Negash T."/>
            <person name="Nguyen T."/>
            <person name="Nguyen N."/>
            <person name="Nicol R."/>
            <person name="Norbu C."/>
            <person name="Norbu N."/>
            <person name="Novod N."/>
            <person name="O'Neill B."/>
            <person name="Osman S."/>
            <person name="Markiewicz E."/>
            <person name="Oyono O.L."/>
            <person name="Patti C."/>
            <person name="Phunkhang P."/>
            <person name="Pierre F."/>
            <person name="Priest M."/>
            <person name="Raghuraman S."/>
            <person name="Rege F."/>
            <person name="Reyes R."/>
            <person name="Rise C."/>
            <person name="Rogov P."/>
            <person name="Ross K."/>
            <person name="Ryan E."/>
            <person name="Settipalli S."/>
            <person name="Shea T."/>
            <person name="Sherpa N."/>
            <person name="Shi L."/>
            <person name="Shih D."/>
            <person name="Sparrow T."/>
            <person name="Spaulding J."/>
            <person name="Stalker J."/>
            <person name="Stange-Thomann N."/>
            <person name="Stavropoulos S."/>
            <person name="Stone C."/>
            <person name="Strader C."/>
            <person name="Tesfaye S."/>
            <person name="Thomson T."/>
            <person name="Thoulutsang Y."/>
            <person name="Thoulutsang D."/>
            <person name="Topham K."/>
            <person name="Topping I."/>
            <person name="Tsamla T."/>
            <person name="Vassiliev H."/>
            <person name="Vo A."/>
            <person name="Wangchuk T."/>
            <person name="Wangdi T."/>
            <person name="Weiand M."/>
            <person name="Wilkinson J."/>
            <person name="Wilson A."/>
            <person name="Yadav S."/>
            <person name="Young G."/>
            <person name="Yu Q."/>
            <person name="Zembek L."/>
            <person name="Zhong D."/>
            <person name="Zimmer A."/>
            <person name="Zwirko Z."/>
            <person name="Jaffe D.B."/>
            <person name="Alvarez P."/>
            <person name="Brockman W."/>
            <person name="Butler J."/>
            <person name="Chin C."/>
            <person name="Gnerre S."/>
            <person name="Grabherr M."/>
            <person name="Kleber M."/>
            <person name="Mauceli E."/>
            <person name="MacCallum I."/>
        </authorList>
    </citation>
    <scope>NUCLEOTIDE SEQUENCE [LARGE SCALE GENOMIC DNA]</scope>
    <source>
        <strain evidence="15">Tucson 15010-1051.87</strain>
    </source>
</reference>
<dbReference type="InterPro" id="IPR009003">
    <property type="entry name" value="Peptidase_S1_PA"/>
</dbReference>
<dbReference type="OrthoDB" id="10059102at2759"/>
<dbReference type="OMA" id="KYKQYGG"/>
<evidence type="ECO:0000256" key="8">
    <source>
        <dbReference type="ARBA" id="ARBA00023145"/>
    </source>
</evidence>
<evidence type="ECO:0000256" key="1">
    <source>
        <dbReference type="ARBA" id="ARBA00004239"/>
    </source>
</evidence>
<dbReference type="PRINTS" id="PR00722">
    <property type="entry name" value="CHYMOTRYPSIN"/>
</dbReference>
<dbReference type="PROSITE" id="PS50240">
    <property type="entry name" value="TRYPSIN_DOM"/>
    <property type="match status" value="1"/>
</dbReference>
<comment type="catalytic activity">
    <reaction evidence="10">
        <text>Preferential cleavage: Arg-|-Xaa, Lys-|-Xaa.</text>
        <dbReference type="EC" id="3.4.21.4"/>
    </reaction>
</comment>
<keyword evidence="8" id="KW-0865">Zymogen</keyword>
<comment type="similarity">
    <text evidence="2">Belongs to the peptidase S1 family.</text>
</comment>
<evidence type="ECO:0000256" key="12">
    <source>
        <dbReference type="SAM" id="Phobius"/>
    </source>
</evidence>
<dbReference type="SUPFAM" id="SSF50494">
    <property type="entry name" value="Trypsin-like serine proteases"/>
    <property type="match status" value="1"/>
</dbReference>
<dbReference type="InterPro" id="IPR033116">
    <property type="entry name" value="TRYPSIN_SER"/>
</dbReference>
<dbReference type="PANTHER" id="PTHR24264:SF65">
    <property type="entry name" value="SRCR DOMAIN-CONTAINING PROTEIN"/>
    <property type="match status" value="1"/>
</dbReference>
<dbReference type="InterPro" id="IPR050127">
    <property type="entry name" value="Serine_Proteases_S1"/>
</dbReference>
<dbReference type="InterPro" id="IPR043504">
    <property type="entry name" value="Peptidase_S1_PA_chymotrypsin"/>
</dbReference>
<dbReference type="PANTHER" id="PTHR24264">
    <property type="entry name" value="TRYPSIN-RELATED"/>
    <property type="match status" value="1"/>
</dbReference>
<evidence type="ECO:0000256" key="11">
    <source>
        <dbReference type="RuleBase" id="RU363034"/>
    </source>
</evidence>
<dbReference type="EMBL" id="CH940649">
    <property type="protein sequence ID" value="EDW64699.1"/>
    <property type="molecule type" value="Genomic_DNA"/>
</dbReference>
<keyword evidence="12" id="KW-0472">Membrane</keyword>
<evidence type="ECO:0000256" key="10">
    <source>
        <dbReference type="ARBA" id="ARBA00036320"/>
    </source>
</evidence>
<dbReference type="Pfam" id="PF00089">
    <property type="entry name" value="Trypsin"/>
    <property type="match status" value="1"/>
</dbReference>
<dbReference type="FunFam" id="2.40.10.10:FF:000077">
    <property type="entry name" value="Predicted protein"/>
    <property type="match status" value="1"/>
</dbReference>
<dbReference type="PROSITE" id="PS00135">
    <property type="entry name" value="TRYPSIN_SER"/>
    <property type="match status" value="1"/>
</dbReference>
<dbReference type="GO" id="GO:0005615">
    <property type="term" value="C:extracellular space"/>
    <property type="evidence" value="ECO:0007669"/>
    <property type="project" value="TreeGrafter"/>
</dbReference>
<keyword evidence="9" id="KW-1015">Disulfide bond</keyword>
<dbReference type="InParanoid" id="B4LRU7"/>
<protein>
    <recommendedName>
        <fullName evidence="13">Peptidase S1 domain-containing protein</fullName>
    </recommendedName>
</protein>
<dbReference type="Proteomes" id="UP000008792">
    <property type="component" value="Unassembled WGS sequence"/>
</dbReference>
<organism evidence="14 15">
    <name type="scientific">Drosophila virilis</name>
    <name type="common">Fruit fly</name>
    <dbReference type="NCBI Taxonomy" id="7244"/>
    <lineage>
        <taxon>Eukaryota</taxon>
        <taxon>Metazoa</taxon>
        <taxon>Ecdysozoa</taxon>
        <taxon>Arthropoda</taxon>
        <taxon>Hexapoda</taxon>
        <taxon>Insecta</taxon>
        <taxon>Pterygota</taxon>
        <taxon>Neoptera</taxon>
        <taxon>Endopterygota</taxon>
        <taxon>Diptera</taxon>
        <taxon>Brachycera</taxon>
        <taxon>Muscomorpha</taxon>
        <taxon>Ephydroidea</taxon>
        <taxon>Drosophilidae</taxon>
        <taxon>Drosophila</taxon>
    </lineage>
</organism>